<feature type="region of interest" description="Disordered" evidence="1">
    <location>
        <begin position="1"/>
        <end position="29"/>
    </location>
</feature>
<dbReference type="InterPro" id="IPR044822">
    <property type="entry name" value="Myb_DNA-bind_4"/>
</dbReference>
<dbReference type="AlphaFoldDB" id="A0A8J9YHM6"/>
<evidence type="ECO:0000259" key="2">
    <source>
        <dbReference type="Pfam" id="PF13837"/>
    </source>
</evidence>
<evidence type="ECO:0000313" key="4">
    <source>
        <dbReference type="Proteomes" id="UP000838878"/>
    </source>
</evidence>
<name>A0A8J9YHM6_9NEOP</name>
<feature type="non-terminal residue" evidence="3">
    <location>
        <position position="260"/>
    </location>
</feature>
<organism evidence="3 4">
    <name type="scientific">Brenthis ino</name>
    <name type="common">lesser marbled fritillary</name>
    <dbReference type="NCBI Taxonomy" id="405034"/>
    <lineage>
        <taxon>Eukaryota</taxon>
        <taxon>Metazoa</taxon>
        <taxon>Ecdysozoa</taxon>
        <taxon>Arthropoda</taxon>
        <taxon>Hexapoda</taxon>
        <taxon>Insecta</taxon>
        <taxon>Pterygota</taxon>
        <taxon>Neoptera</taxon>
        <taxon>Endopterygota</taxon>
        <taxon>Lepidoptera</taxon>
        <taxon>Glossata</taxon>
        <taxon>Ditrysia</taxon>
        <taxon>Papilionoidea</taxon>
        <taxon>Nymphalidae</taxon>
        <taxon>Heliconiinae</taxon>
        <taxon>Argynnini</taxon>
        <taxon>Brenthis</taxon>
    </lineage>
</organism>
<keyword evidence="4" id="KW-1185">Reference proteome</keyword>
<dbReference type="Gene3D" id="1.10.10.60">
    <property type="entry name" value="Homeodomain-like"/>
    <property type="match status" value="1"/>
</dbReference>
<dbReference type="Pfam" id="PF13837">
    <property type="entry name" value="Myb_DNA-bind_4"/>
    <property type="match status" value="1"/>
</dbReference>
<evidence type="ECO:0000256" key="1">
    <source>
        <dbReference type="SAM" id="MobiDB-lite"/>
    </source>
</evidence>
<protein>
    <recommendedName>
        <fullName evidence="2">Myb/SANT-like DNA-binding domain-containing protein</fullName>
    </recommendedName>
</protein>
<feature type="domain" description="Myb/SANT-like DNA-binding" evidence="2">
    <location>
        <begin position="63"/>
        <end position="147"/>
    </location>
</feature>
<dbReference type="Proteomes" id="UP000838878">
    <property type="component" value="Chromosome 7"/>
</dbReference>
<dbReference type="EMBL" id="OV170227">
    <property type="protein sequence ID" value="CAH0728126.1"/>
    <property type="molecule type" value="Genomic_DNA"/>
</dbReference>
<dbReference type="OrthoDB" id="6346437at2759"/>
<proteinExistence type="predicted"/>
<accession>A0A8J9YHM6</accession>
<sequence length="260" mass="30452">MSETRKNHLTIDGGQVTEDEHVASYKPIPESDTGVEKFIEADAEYMELSQSENMESAADDPDDHWDHESIASMLSLYLQNIDKFRNPHIRKKNVWMDIASGVGNKTPDSCDKKFRNLKQTYIRLLRKKKVSGVTAFKWPYFDAFEEIYNVDGEYQPEIRQKVKEGTNDRLTRELLEMTTTSKVVESDDNEATSFQNDEIRRKMLKKRNSEFKKVALEMRDRQRVVEEKLDRLINIVEESNSIQRERNRLFQQFLGNFGPS</sequence>
<reference evidence="3" key="1">
    <citation type="submission" date="2021-12" db="EMBL/GenBank/DDBJ databases">
        <authorList>
            <person name="Martin H S."/>
        </authorList>
    </citation>
    <scope>NUCLEOTIDE SEQUENCE</scope>
</reference>
<gene>
    <name evidence="3" type="ORF">BINO364_LOCUS13385</name>
</gene>
<evidence type="ECO:0000313" key="3">
    <source>
        <dbReference type="EMBL" id="CAH0728126.1"/>
    </source>
</evidence>